<comment type="caution">
    <text evidence="1">The sequence shown here is derived from an EMBL/GenBank/DDBJ whole genome shotgun (WGS) entry which is preliminary data.</text>
</comment>
<accession>A0A543AW73</accession>
<protein>
    <submittedName>
        <fullName evidence="1">Uncharacterized protein</fullName>
    </submittedName>
</protein>
<evidence type="ECO:0000313" key="2">
    <source>
        <dbReference type="Proteomes" id="UP000317043"/>
    </source>
</evidence>
<dbReference type="EMBL" id="VFOW01000001">
    <property type="protein sequence ID" value="TQL76835.1"/>
    <property type="molecule type" value="Genomic_DNA"/>
</dbReference>
<evidence type="ECO:0000313" key="1">
    <source>
        <dbReference type="EMBL" id="TQL76835.1"/>
    </source>
</evidence>
<gene>
    <name evidence="1" type="ORF">FB566_2376</name>
</gene>
<dbReference type="InParanoid" id="A0A543AW73"/>
<dbReference type="RefSeq" id="WP_142038840.1">
    <property type="nucleotide sequence ID" value="NZ_JBHTGS010000001.1"/>
</dbReference>
<proteinExistence type="predicted"/>
<dbReference type="AlphaFoldDB" id="A0A543AW73"/>
<organism evidence="1 2">
    <name type="scientific">Stackebrandtia endophytica</name>
    <dbReference type="NCBI Taxonomy" id="1496996"/>
    <lineage>
        <taxon>Bacteria</taxon>
        <taxon>Bacillati</taxon>
        <taxon>Actinomycetota</taxon>
        <taxon>Actinomycetes</taxon>
        <taxon>Glycomycetales</taxon>
        <taxon>Glycomycetaceae</taxon>
        <taxon>Stackebrandtia</taxon>
    </lineage>
</organism>
<keyword evidence="2" id="KW-1185">Reference proteome</keyword>
<name>A0A543AW73_9ACTN</name>
<dbReference type="Proteomes" id="UP000317043">
    <property type="component" value="Unassembled WGS sequence"/>
</dbReference>
<sequence length="74" mass="8371">MYCDHCAPYDCECCDECGTTLDDCTMCLDCVEHDCICNFCPNADAEWCTCGLVNCPSIDHCLDCRQFIPYCTCR</sequence>
<reference evidence="1 2" key="1">
    <citation type="submission" date="2019-06" db="EMBL/GenBank/DDBJ databases">
        <title>Sequencing the genomes of 1000 actinobacteria strains.</title>
        <authorList>
            <person name="Klenk H.-P."/>
        </authorList>
    </citation>
    <scope>NUCLEOTIDE SEQUENCE [LARGE SCALE GENOMIC DNA]</scope>
    <source>
        <strain evidence="1 2">DSM 45928</strain>
    </source>
</reference>